<dbReference type="Proteomes" id="UP001497700">
    <property type="component" value="Unassembled WGS sequence"/>
</dbReference>
<proteinExistence type="predicted"/>
<keyword evidence="2" id="KW-1185">Reference proteome</keyword>
<sequence>MLSQLFQVLALASLSIAANPNYEDLFKPFVSPGTEIATVSEPDFAEVASPRWSTWQPPTFQAAIKPVTEADVQAIVRIASRNKIPFLATLNGHGSNKNYARVQNALNINLENFNSVVVDAVNNRLTIGGGVTFGQISEPLEKAGKEIQTGNAVCVGMVGATIGGGIGTLQGLHGLVLDALVSVKLVTAKGDLVVASKLVNSDLFWAIRGAGANFGIIVSATYEVYDQTSKGEVILASFGFPLSASRSAWEFVHSYDEHIPAPLVVIPAIRYNHTTQETSLNVAVVYYGTMAEAQPYLDQVAALNPISTAVQTVTNSELHEIFSMGACDRGGRHNGYTLGMKKTDPDTMEEIMQEMNDFYETHPNYNGSVSIQRYSNEAAMKVPDNETSYPWRDINSYLLFDNVYADAALDADVDDLSRSLRDKLQAASGYEDPQIYLNYAHGDEPLNQVYGASKLPKLRTLKKKWDPDHSFGFNFPIDY</sequence>
<name>A0ACB9Z5K4_9PEZI</name>
<reference evidence="1 2" key="1">
    <citation type="journal article" date="2022" name="New Phytol.">
        <title>Ecological generalism drives hyperdiversity of secondary metabolite gene clusters in xylarialean endophytes.</title>
        <authorList>
            <person name="Franco M.E.E."/>
            <person name="Wisecaver J.H."/>
            <person name="Arnold A.E."/>
            <person name="Ju Y.M."/>
            <person name="Slot J.C."/>
            <person name="Ahrendt S."/>
            <person name="Moore L.P."/>
            <person name="Eastman K.E."/>
            <person name="Scott K."/>
            <person name="Konkel Z."/>
            <person name="Mondo S.J."/>
            <person name="Kuo A."/>
            <person name="Hayes R.D."/>
            <person name="Haridas S."/>
            <person name="Andreopoulos B."/>
            <person name="Riley R."/>
            <person name="LaButti K."/>
            <person name="Pangilinan J."/>
            <person name="Lipzen A."/>
            <person name="Amirebrahimi M."/>
            <person name="Yan J."/>
            <person name="Adam C."/>
            <person name="Keymanesh K."/>
            <person name="Ng V."/>
            <person name="Louie K."/>
            <person name="Northen T."/>
            <person name="Drula E."/>
            <person name="Henrissat B."/>
            <person name="Hsieh H.M."/>
            <person name="Youens-Clark K."/>
            <person name="Lutzoni F."/>
            <person name="Miadlikowska J."/>
            <person name="Eastwood D.C."/>
            <person name="Hamelin R.C."/>
            <person name="Grigoriev I.V."/>
            <person name="U'Ren J.M."/>
        </authorList>
    </citation>
    <scope>NUCLEOTIDE SEQUENCE [LARGE SCALE GENOMIC DNA]</scope>
    <source>
        <strain evidence="1 2">CBS 119005</strain>
    </source>
</reference>
<dbReference type="EMBL" id="MU393454">
    <property type="protein sequence ID" value="KAI4866806.1"/>
    <property type="molecule type" value="Genomic_DNA"/>
</dbReference>
<evidence type="ECO:0000313" key="1">
    <source>
        <dbReference type="EMBL" id="KAI4866806.1"/>
    </source>
</evidence>
<gene>
    <name evidence="1" type="ORF">F4820DRAFT_457347</name>
</gene>
<organism evidence="1 2">
    <name type="scientific">Hypoxylon rubiginosum</name>
    <dbReference type="NCBI Taxonomy" id="110542"/>
    <lineage>
        <taxon>Eukaryota</taxon>
        <taxon>Fungi</taxon>
        <taxon>Dikarya</taxon>
        <taxon>Ascomycota</taxon>
        <taxon>Pezizomycotina</taxon>
        <taxon>Sordariomycetes</taxon>
        <taxon>Xylariomycetidae</taxon>
        <taxon>Xylariales</taxon>
        <taxon>Hypoxylaceae</taxon>
        <taxon>Hypoxylon</taxon>
    </lineage>
</organism>
<protein>
    <submittedName>
        <fullName evidence="1">Uncharacterized protein</fullName>
    </submittedName>
</protein>
<evidence type="ECO:0000313" key="2">
    <source>
        <dbReference type="Proteomes" id="UP001497700"/>
    </source>
</evidence>
<accession>A0ACB9Z5K4</accession>
<comment type="caution">
    <text evidence="1">The sequence shown here is derived from an EMBL/GenBank/DDBJ whole genome shotgun (WGS) entry which is preliminary data.</text>
</comment>